<feature type="transmembrane region" description="Helical" evidence="7">
    <location>
        <begin position="129"/>
        <end position="146"/>
    </location>
</feature>
<keyword evidence="5 7" id="KW-1133">Transmembrane helix</keyword>
<dbReference type="OrthoDB" id="6075923at2759"/>
<evidence type="ECO:0000259" key="10">
    <source>
        <dbReference type="Pfam" id="PF07670"/>
    </source>
</evidence>
<keyword evidence="6 7" id="KW-0472">Membrane</keyword>
<evidence type="ECO:0000313" key="12">
    <source>
        <dbReference type="Proteomes" id="UP000241462"/>
    </source>
</evidence>
<dbReference type="InParanoid" id="A0A2T3A0T8"/>
<dbReference type="Proteomes" id="UP000241462">
    <property type="component" value="Unassembled WGS sequence"/>
</dbReference>
<dbReference type="PANTHER" id="PTHR10590">
    <property type="entry name" value="SODIUM/NUCLEOSIDE COTRANSPORTER"/>
    <property type="match status" value="1"/>
</dbReference>
<protein>
    <submittedName>
        <fullName evidence="11">Na+ dependent nucleoside transporter C-terminus-domain-containing protein</fullName>
    </submittedName>
</protein>
<dbReference type="GO" id="GO:0015293">
    <property type="term" value="F:symporter activity"/>
    <property type="evidence" value="ECO:0007669"/>
    <property type="project" value="TreeGrafter"/>
</dbReference>
<feature type="transmembrane region" description="Helical" evidence="7">
    <location>
        <begin position="213"/>
        <end position="237"/>
    </location>
</feature>
<dbReference type="InterPro" id="IPR011642">
    <property type="entry name" value="Gate_dom"/>
</dbReference>
<dbReference type="AlphaFoldDB" id="A0A2T3A0T8"/>
<feature type="transmembrane region" description="Helical" evidence="7">
    <location>
        <begin position="508"/>
        <end position="534"/>
    </location>
</feature>
<evidence type="ECO:0000259" key="8">
    <source>
        <dbReference type="Pfam" id="PF01773"/>
    </source>
</evidence>
<dbReference type="InterPro" id="IPR002668">
    <property type="entry name" value="CNT_N_dom"/>
</dbReference>
<feature type="transmembrane region" description="Helical" evidence="7">
    <location>
        <begin position="249"/>
        <end position="270"/>
    </location>
</feature>
<dbReference type="InterPro" id="IPR008276">
    <property type="entry name" value="C_nuclsd_transpt"/>
</dbReference>
<feature type="transmembrane region" description="Helical" evidence="7">
    <location>
        <begin position="413"/>
        <end position="432"/>
    </location>
</feature>
<keyword evidence="3" id="KW-1003">Cell membrane</keyword>
<feature type="transmembrane region" description="Helical" evidence="7">
    <location>
        <begin position="290"/>
        <end position="312"/>
    </location>
</feature>
<dbReference type="Pfam" id="PF07662">
    <property type="entry name" value="Nucleos_tra2_C"/>
    <property type="match status" value="1"/>
</dbReference>
<evidence type="ECO:0000256" key="4">
    <source>
        <dbReference type="ARBA" id="ARBA00022692"/>
    </source>
</evidence>
<dbReference type="InterPro" id="IPR011657">
    <property type="entry name" value="CNT_C_dom"/>
</dbReference>
<evidence type="ECO:0000256" key="6">
    <source>
        <dbReference type="ARBA" id="ARBA00023136"/>
    </source>
</evidence>
<dbReference type="Pfam" id="PF07670">
    <property type="entry name" value="Gate"/>
    <property type="match status" value="1"/>
</dbReference>
<dbReference type="GO" id="GO:0005886">
    <property type="term" value="C:plasma membrane"/>
    <property type="evidence" value="ECO:0007669"/>
    <property type="project" value="UniProtKB-SubCell"/>
</dbReference>
<sequence length="556" mass="60218">MEEVVSHGSPRTVSQTRTRRLTRIFIHIGIGGLVTGWWIAGLVLHRKDKNWIVPFLIWLAVISRLIFWHFPAVRLVTPFLKIWRGLATRRPFSVHPKWALTVSWIIFAALVVTVAVLSPEFEDNNTSNRGISVAGLFVTIGLLTLTSKNRKRINWYTVLCGLYIQFVVAAFVLRTTVGADIFGFLSEQAASLLGFASNGLAFLTDATVPDLPWFAISVVPPIIFFAGLASLLSYWGMLQWLVTKAAVSFHWLLEISGAEAIVAACSPFFGQGESVMLIQPFLDVLTPAELHQVMCSGFATIAGSVLAAYIGLGLNGTALISSCVMSIPASIVVSKLRYPETDEPAVTAKLTLGSAQEAKKEAGNWMHAFTNGCWLGLKLAGIVAAVLASVIALIDLCDALLSWAGKYINAEDLTLEYLLGYLLVPVSIMLGVPRNGDLIHVGRLIGVKFLRNEFLAYRELQENALYLQLSPRSRLIATYSLCGFGNLGSLGTQVGLMSQLAPRRNKDIANVAFSALLTGVISTLTSAGMAGILLGEMSTTSLAMARSNATMPTSLN</sequence>
<feature type="transmembrane region" description="Helical" evidence="7">
    <location>
        <begin position="52"/>
        <end position="77"/>
    </location>
</feature>
<evidence type="ECO:0000256" key="2">
    <source>
        <dbReference type="ARBA" id="ARBA00009033"/>
    </source>
</evidence>
<evidence type="ECO:0000256" key="1">
    <source>
        <dbReference type="ARBA" id="ARBA00004651"/>
    </source>
</evidence>
<keyword evidence="4 7" id="KW-0812">Transmembrane</keyword>
<keyword evidence="12" id="KW-1185">Reference proteome</keyword>
<feature type="domain" description="Nucleoside transporter/FeoB GTPase Gate" evidence="10">
    <location>
        <begin position="216"/>
        <end position="312"/>
    </location>
</feature>
<dbReference type="Pfam" id="PF01773">
    <property type="entry name" value="Nucleos_tra2_N"/>
    <property type="match status" value="1"/>
</dbReference>
<evidence type="ECO:0000313" key="11">
    <source>
        <dbReference type="EMBL" id="PSR80676.1"/>
    </source>
</evidence>
<name>A0A2T3A0T8_9PEZI</name>
<evidence type="ECO:0000256" key="5">
    <source>
        <dbReference type="ARBA" id="ARBA00022989"/>
    </source>
</evidence>
<dbReference type="EMBL" id="KZ678522">
    <property type="protein sequence ID" value="PSR80676.1"/>
    <property type="molecule type" value="Genomic_DNA"/>
</dbReference>
<dbReference type="STRING" id="2025994.A0A2T3A0T8"/>
<proteinExistence type="inferred from homology"/>
<dbReference type="GO" id="GO:0005337">
    <property type="term" value="F:nucleoside transmembrane transporter activity"/>
    <property type="evidence" value="ECO:0007669"/>
    <property type="project" value="InterPro"/>
</dbReference>
<feature type="domain" description="Concentrative nucleoside transporter C-terminal" evidence="9">
    <location>
        <begin position="319"/>
        <end position="531"/>
    </location>
</feature>
<feature type="domain" description="Concentrative nucleoside transporter N-terminal" evidence="8">
    <location>
        <begin position="134"/>
        <end position="205"/>
    </location>
</feature>
<feature type="transmembrane region" description="Helical" evidence="7">
    <location>
        <begin position="98"/>
        <end position="117"/>
    </location>
</feature>
<dbReference type="PANTHER" id="PTHR10590:SF4">
    <property type="entry name" value="SOLUTE CARRIER FAMILY 28 MEMBER 3"/>
    <property type="match status" value="1"/>
</dbReference>
<evidence type="ECO:0000256" key="7">
    <source>
        <dbReference type="SAM" id="Phobius"/>
    </source>
</evidence>
<feature type="transmembrane region" description="Helical" evidence="7">
    <location>
        <begin position="153"/>
        <end position="173"/>
    </location>
</feature>
<comment type="subcellular location">
    <subcellularLocation>
        <location evidence="1">Cell membrane</location>
        <topology evidence="1">Multi-pass membrane protein</topology>
    </subcellularLocation>
</comment>
<reference evidence="11 12" key="1">
    <citation type="journal article" date="2018" name="Mycol. Prog.">
        <title>Coniella lustricola, a new species from submerged detritus.</title>
        <authorList>
            <person name="Raudabaugh D.B."/>
            <person name="Iturriaga T."/>
            <person name="Carver A."/>
            <person name="Mondo S."/>
            <person name="Pangilinan J."/>
            <person name="Lipzen A."/>
            <person name="He G."/>
            <person name="Amirebrahimi M."/>
            <person name="Grigoriev I.V."/>
            <person name="Miller A.N."/>
        </authorList>
    </citation>
    <scope>NUCLEOTIDE SEQUENCE [LARGE SCALE GENOMIC DNA]</scope>
    <source>
        <strain evidence="11 12">B22-T-1</strain>
    </source>
</reference>
<evidence type="ECO:0000259" key="9">
    <source>
        <dbReference type="Pfam" id="PF07662"/>
    </source>
</evidence>
<feature type="transmembrane region" description="Helical" evidence="7">
    <location>
        <begin position="476"/>
        <end position="496"/>
    </location>
</feature>
<comment type="similarity">
    <text evidence="2">Belongs to the concentrative nucleoside transporter (CNT) (TC 2.A.41) family.</text>
</comment>
<feature type="transmembrane region" description="Helical" evidence="7">
    <location>
        <begin position="379"/>
        <end position="401"/>
    </location>
</feature>
<evidence type="ECO:0000256" key="3">
    <source>
        <dbReference type="ARBA" id="ARBA00022475"/>
    </source>
</evidence>
<organism evidence="11 12">
    <name type="scientific">Coniella lustricola</name>
    <dbReference type="NCBI Taxonomy" id="2025994"/>
    <lineage>
        <taxon>Eukaryota</taxon>
        <taxon>Fungi</taxon>
        <taxon>Dikarya</taxon>
        <taxon>Ascomycota</taxon>
        <taxon>Pezizomycotina</taxon>
        <taxon>Sordariomycetes</taxon>
        <taxon>Sordariomycetidae</taxon>
        <taxon>Diaporthales</taxon>
        <taxon>Schizoparmaceae</taxon>
        <taxon>Coniella</taxon>
    </lineage>
</organism>
<accession>A0A2T3A0T8</accession>
<feature type="transmembrane region" description="Helical" evidence="7">
    <location>
        <begin position="21"/>
        <end position="40"/>
    </location>
</feature>
<gene>
    <name evidence="11" type="ORF">BD289DRAFT_484810</name>
</gene>